<proteinExistence type="predicted"/>
<evidence type="ECO:0000256" key="1">
    <source>
        <dbReference type="SAM" id="MobiDB-lite"/>
    </source>
</evidence>
<keyword evidence="3" id="KW-1185">Reference proteome</keyword>
<accession>A0ABQ9GXS6</accession>
<dbReference type="EMBL" id="JARBHB010000008">
    <property type="protein sequence ID" value="KAJ8876820.1"/>
    <property type="molecule type" value="Genomic_DNA"/>
</dbReference>
<dbReference type="Proteomes" id="UP001159363">
    <property type="component" value="Chromosome 7"/>
</dbReference>
<organism evidence="2 3">
    <name type="scientific">Dryococelus australis</name>
    <dbReference type="NCBI Taxonomy" id="614101"/>
    <lineage>
        <taxon>Eukaryota</taxon>
        <taxon>Metazoa</taxon>
        <taxon>Ecdysozoa</taxon>
        <taxon>Arthropoda</taxon>
        <taxon>Hexapoda</taxon>
        <taxon>Insecta</taxon>
        <taxon>Pterygota</taxon>
        <taxon>Neoptera</taxon>
        <taxon>Polyneoptera</taxon>
        <taxon>Phasmatodea</taxon>
        <taxon>Verophasmatodea</taxon>
        <taxon>Anareolatae</taxon>
        <taxon>Phasmatidae</taxon>
        <taxon>Eurycanthinae</taxon>
        <taxon>Dryococelus</taxon>
    </lineage>
</organism>
<feature type="region of interest" description="Disordered" evidence="1">
    <location>
        <begin position="221"/>
        <end position="242"/>
    </location>
</feature>
<evidence type="ECO:0000313" key="2">
    <source>
        <dbReference type="EMBL" id="KAJ8876820.1"/>
    </source>
</evidence>
<name>A0ABQ9GXS6_9NEOP</name>
<comment type="caution">
    <text evidence="2">The sequence shown here is derived from an EMBL/GenBank/DDBJ whole genome shotgun (WGS) entry which is preliminary data.</text>
</comment>
<feature type="compositionally biased region" description="Basic and acidic residues" evidence="1">
    <location>
        <begin position="221"/>
        <end position="233"/>
    </location>
</feature>
<evidence type="ECO:0000313" key="3">
    <source>
        <dbReference type="Proteomes" id="UP001159363"/>
    </source>
</evidence>
<protein>
    <submittedName>
        <fullName evidence="2">Uncharacterized protein</fullName>
    </submittedName>
</protein>
<gene>
    <name evidence="2" type="ORF">PR048_021267</name>
</gene>
<sequence length="276" mass="30417">MISADTQPCMNRVLCIQDYSAKLPTLNIFRTAEDRVNERLNEPSSPTLRVKRTPALDKIDVKHVYTEVDFAIGSQFIRLALDDSEPMCSLYHEQPLSLGAAAAWWSDFSPPTKANRARFPAELLPYSRKWESCRTMPLAGGFSRGSPVPPAFESPFSSRYPPSALNTSKLRAGTRIFKGDKIMFPAAFTMDGRVSAVLAHIEIGDGSSPARVMTAGSSLWAHDDQETPSKPDEQNVGGLQLSPLPSVINTVNEYFDSISPRAQSRCRRGPTLLLLS</sequence>
<reference evidence="2 3" key="1">
    <citation type="submission" date="2023-02" db="EMBL/GenBank/DDBJ databases">
        <title>LHISI_Scaffold_Assembly.</title>
        <authorList>
            <person name="Stuart O.P."/>
            <person name="Cleave R."/>
            <person name="Magrath M.J.L."/>
            <person name="Mikheyev A.S."/>
        </authorList>
    </citation>
    <scope>NUCLEOTIDE SEQUENCE [LARGE SCALE GENOMIC DNA]</scope>
    <source>
        <strain evidence="2">Daus_M_001</strain>
        <tissue evidence="2">Leg muscle</tissue>
    </source>
</reference>